<protein>
    <submittedName>
        <fullName evidence="2">Uncharacterized protein</fullName>
    </submittedName>
</protein>
<feature type="non-terminal residue" evidence="2">
    <location>
        <position position="120"/>
    </location>
</feature>
<proteinExistence type="predicted"/>
<accession>A0A0C3AFM3</accession>
<organism evidence="2 3">
    <name type="scientific">Serendipita vermifera MAFF 305830</name>
    <dbReference type="NCBI Taxonomy" id="933852"/>
    <lineage>
        <taxon>Eukaryota</taxon>
        <taxon>Fungi</taxon>
        <taxon>Dikarya</taxon>
        <taxon>Basidiomycota</taxon>
        <taxon>Agaricomycotina</taxon>
        <taxon>Agaricomycetes</taxon>
        <taxon>Sebacinales</taxon>
        <taxon>Serendipitaceae</taxon>
        <taxon>Serendipita</taxon>
    </lineage>
</organism>
<feature type="region of interest" description="Disordered" evidence="1">
    <location>
        <begin position="68"/>
        <end position="120"/>
    </location>
</feature>
<gene>
    <name evidence="2" type="ORF">M408DRAFT_27906</name>
</gene>
<evidence type="ECO:0000256" key="1">
    <source>
        <dbReference type="SAM" id="MobiDB-lite"/>
    </source>
</evidence>
<evidence type="ECO:0000313" key="3">
    <source>
        <dbReference type="Proteomes" id="UP000054097"/>
    </source>
</evidence>
<dbReference type="Proteomes" id="UP000054097">
    <property type="component" value="Unassembled WGS sequence"/>
</dbReference>
<sequence>MSDVSAQDMLERRDSATDIVAEFEAGNLLRLQAIAGLVNIFNDLGGADLEAAMAPFVQALDDIVEARAARQTRSPARSVVGRKEKRRPSQERPVFDEDDDVQANPGDSGGSDDEKGGDWP</sequence>
<name>A0A0C3AFM3_SERVB</name>
<reference evidence="3" key="2">
    <citation type="submission" date="2015-01" db="EMBL/GenBank/DDBJ databases">
        <title>Evolutionary Origins and Diversification of the Mycorrhizal Mutualists.</title>
        <authorList>
            <consortium name="DOE Joint Genome Institute"/>
            <consortium name="Mycorrhizal Genomics Consortium"/>
            <person name="Kohler A."/>
            <person name="Kuo A."/>
            <person name="Nagy L.G."/>
            <person name="Floudas D."/>
            <person name="Copeland A."/>
            <person name="Barry K.W."/>
            <person name="Cichocki N."/>
            <person name="Veneault-Fourrey C."/>
            <person name="LaButti K."/>
            <person name="Lindquist E.A."/>
            <person name="Lipzen A."/>
            <person name="Lundell T."/>
            <person name="Morin E."/>
            <person name="Murat C."/>
            <person name="Riley R."/>
            <person name="Ohm R."/>
            <person name="Sun H."/>
            <person name="Tunlid A."/>
            <person name="Henrissat B."/>
            <person name="Grigoriev I.V."/>
            <person name="Hibbett D.S."/>
            <person name="Martin F."/>
        </authorList>
    </citation>
    <scope>NUCLEOTIDE SEQUENCE [LARGE SCALE GENOMIC DNA]</scope>
    <source>
        <strain evidence="3">MAFF 305830</strain>
    </source>
</reference>
<dbReference type="HOGENOM" id="CLU_2055375_0_0_1"/>
<dbReference type="EMBL" id="KN824337">
    <property type="protein sequence ID" value="KIM23460.1"/>
    <property type="molecule type" value="Genomic_DNA"/>
</dbReference>
<reference evidence="2 3" key="1">
    <citation type="submission" date="2014-04" db="EMBL/GenBank/DDBJ databases">
        <authorList>
            <consortium name="DOE Joint Genome Institute"/>
            <person name="Kuo A."/>
            <person name="Zuccaro A."/>
            <person name="Kohler A."/>
            <person name="Nagy L.G."/>
            <person name="Floudas D."/>
            <person name="Copeland A."/>
            <person name="Barry K.W."/>
            <person name="Cichocki N."/>
            <person name="Veneault-Fourrey C."/>
            <person name="LaButti K."/>
            <person name="Lindquist E.A."/>
            <person name="Lipzen A."/>
            <person name="Lundell T."/>
            <person name="Morin E."/>
            <person name="Murat C."/>
            <person name="Sun H."/>
            <person name="Tunlid A."/>
            <person name="Henrissat B."/>
            <person name="Grigoriev I.V."/>
            <person name="Hibbett D.S."/>
            <person name="Martin F."/>
            <person name="Nordberg H.P."/>
            <person name="Cantor M.N."/>
            <person name="Hua S.X."/>
        </authorList>
    </citation>
    <scope>NUCLEOTIDE SEQUENCE [LARGE SCALE GENOMIC DNA]</scope>
    <source>
        <strain evidence="2 3">MAFF 305830</strain>
    </source>
</reference>
<dbReference type="AlphaFoldDB" id="A0A0C3AFM3"/>
<evidence type="ECO:0000313" key="2">
    <source>
        <dbReference type="EMBL" id="KIM23460.1"/>
    </source>
</evidence>
<keyword evidence="3" id="KW-1185">Reference proteome</keyword>